<keyword evidence="3 6" id="KW-0493">Microtubule</keyword>
<dbReference type="Proteomes" id="UP001652740">
    <property type="component" value="Unplaced"/>
</dbReference>
<feature type="region of interest" description="Disordered" evidence="8">
    <location>
        <begin position="851"/>
        <end position="893"/>
    </location>
</feature>
<keyword evidence="5" id="KW-0206">Cytoskeleton</keyword>
<feature type="compositionally biased region" description="Polar residues" evidence="8">
    <location>
        <begin position="1466"/>
        <end position="1484"/>
    </location>
</feature>
<dbReference type="SUPFAM" id="SSF50346">
    <property type="entry name" value="PRC-barrel domain"/>
    <property type="match status" value="1"/>
</dbReference>
<feature type="domain" description="Calponin-homology (CH)" evidence="9">
    <location>
        <begin position="188"/>
        <end position="306"/>
    </location>
</feature>
<reference evidence="12" key="1">
    <citation type="submission" date="2025-08" db="UniProtKB">
        <authorList>
            <consortium name="RefSeq"/>
        </authorList>
    </citation>
    <scope>IDENTIFICATION</scope>
    <source>
        <tissue evidence="12">Whole larvae</tissue>
    </source>
</reference>
<dbReference type="GeneID" id="113517061"/>
<evidence type="ECO:0000256" key="6">
    <source>
        <dbReference type="PROSITE-ProRule" id="PRU00841"/>
    </source>
</evidence>
<feature type="compositionally biased region" description="Basic and acidic residues" evidence="8">
    <location>
        <begin position="419"/>
        <end position="432"/>
    </location>
</feature>
<feature type="compositionally biased region" description="Low complexity" evidence="8">
    <location>
        <begin position="929"/>
        <end position="938"/>
    </location>
</feature>
<feature type="region of interest" description="Disordered" evidence="8">
    <location>
        <begin position="918"/>
        <end position="991"/>
    </location>
</feature>
<keyword evidence="11" id="KW-1185">Reference proteome</keyword>
<name>A0ABM3N4Z9_GALME</name>
<evidence type="ECO:0000259" key="9">
    <source>
        <dbReference type="PROSITE" id="PS50021"/>
    </source>
</evidence>
<evidence type="ECO:0000259" key="10">
    <source>
        <dbReference type="PROSITE" id="PS51508"/>
    </source>
</evidence>
<feature type="compositionally biased region" description="Low complexity" evidence="8">
    <location>
        <begin position="1442"/>
        <end position="1453"/>
    </location>
</feature>
<keyword evidence="2" id="KW-0963">Cytoplasm</keyword>
<evidence type="ECO:0000256" key="7">
    <source>
        <dbReference type="SAM" id="Coils"/>
    </source>
</evidence>
<dbReference type="SMART" id="SM01051">
    <property type="entry name" value="CAMSAP_CKK"/>
    <property type="match status" value="1"/>
</dbReference>
<organism evidence="11 12">
    <name type="scientific">Galleria mellonella</name>
    <name type="common">Greater wax moth</name>
    <dbReference type="NCBI Taxonomy" id="7137"/>
    <lineage>
        <taxon>Eukaryota</taxon>
        <taxon>Metazoa</taxon>
        <taxon>Ecdysozoa</taxon>
        <taxon>Arthropoda</taxon>
        <taxon>Hexapoda</taxon>
        <taxon>Insecta</taxon>
        <taxon>Pterygota</taxon>
        <taxon>Neoptera</taxon>
        <taxon>Endopterygota</taxon>
        <taxon>Lepidoptera</taxon>
        <taxon>Glossata</taxon>
        <taxon>Ditrysia</taxon>
        <taxon>Pyraloidea</taxon>
        <taxon>Pyralidae</taxon>
        <taxon>Galleriinae</taxon>
        <taxon>Galleria</taxon>
    </lineage>
</organism>
<dbReference type="InterPro" id="IPR011033">
    <property type="entry name" value="PRC_barrel-like_sf"/>
</dbReference>
<dbReference type="RefSeq" id="XP_052758656.1">
    <property type="nucleotide sequence ID" value="XM_052902696.1"/>
</dbReference>
<comment type="similarity">
    <text evidence="6">Belongs to the CAMSAP1 family.</text>
</comment>
<dbReference type="PROSITE" id="PS51508">
    <property type="entry name" value="CKK"/>
    <property type="match status" value="1"/>
</dbReference>
<feature type="compositionally biased region" description="Basic and acidic residues" evidence="8">
    <location>
        <begin position="1274"/>
        <end position="1283"/>
    </location>
</feature>
<dbReference type="Gene3D" id="3.10.20.360">
    <property type="entry name" value="CKK domain"/>
    <property type="match status" value="1"/>
</dbReference>
<evidence type="ECO:0000256" key="8">
    <source>
        <dbReference type="SAM" id="MobiDB-lite"/>
    </source>
</evidence>
<dbReference type="Pfam" id="PF08683">
    <property type="entry name" value="CAMSAP_CKK"/>
    <property type="match status" value="1"/>
</dbReference>
<feature type="compositionally biased region" description="Polar residues" evidence="8">
    <location>
        <begin position="964"/>
        <end position="987"/>
    </location>
</feature>
<feature type="compositionally biased region" description="Polar residues" evidence="8">
    <location>
        <begin position="1123"/>
        <end position="1134"/>
    </location>
</feature>
<evidence type="ECO:0000256" key="4">
    <source>
        <dbReference type="ARBA" id="ARBA00023054"/>
    </source>
</evidence>
<feature type="compositionally biased region" description="Low complexity" evidence="8">
    <location>
        <begin position="950"/>
        <end position="963"/>
    </location>
</feature>
<comment type="domain">
    <text evidence="6">The CKK domain binds microtubules.</text>
</comment>
<feature type="region of interest" description="Disordered" evidence="8">
    <location>
        <begin position="729"/>
        <end position="758"/>
    </location>
</feature>
<evidence type="ECO:0000256" key="5">
    <source>
        <dbReference type="ARBA" id="ARBA00023212"/>
    </source>
</evidence>
<feature type="compositionally biased region" description="Basic and acidic residues" evidence="8">
    <location>
        <begin position="1221"/>
        <end position="1234"/>
    </location>
</feature>
<feature type="region of interest" description="Disordered" evidence="8">
    <location>
        <begin position="414"/>
        <end position="486"/>
    </location>
</feature>
<feature type="region of interest" description="Disordered" evidence="8">
    <location>
        <begin position="1496"/>
        <end position="1559"/>
    </location>
</feature>
<dbReference type="PANTHER" id="PTHR21595:SF0">
    <property type="entry name" value="PATRONIN"/>
    <property type="match status" value="1"/>
</dbReference>
<feature type="region of interest" description="Disordered" evidence="8">
    <location>
        <begin position="1035"/>
        <end position="1068"/>
    </location>
</feature>
<evidence type="ECO:0000256" key="2">
    <source>
        <dbReference type="ARBA" id="ARBA00022490"/>
    </source>
</evidence>
<feature type="compositionally biased region" description="Polar residues" evidence="8">
    <location>
        <begin position="746"/>
        <end position="758"/>
    </location>
</feature>
<keyword evidence="4 7" id="KW-0175">Coiled coil</keyword>
<feature type="region of interest" description="Disordered" evidence="8">
    <location>
        <begin position="619"/>
        <end position="682"/>
    </location>
</feature>
<feature type="compositionally biased region" description="Gly residues" evidence="8">
    <location>
        <begin position="440"/>
        <end position="453"/>
    </location>
</feature>
<proteinExistence type="inferred from homology"/>
<evidence type="ECO:0000313" key="12">
    <source>
        <dbReference type="RefSeq" id="XP_052758656.1"/>
    </source>
</evidence>
<feature type="compositionally biased region" description="Polar residues" evidence="8">
    <location>
        <begin position="623"/>
        <end position="635"/>
    </location>
</feature>
<protein>
    <submittedName>
        <fullName evidence="12">Patronin-like isoform X3</fullName>
    </submittedName>
</protein>
<dbReference type="InterPro" id="IPR001715">
    <property type="entry name" value="CH_dom"/>
</dbReference>
<dbReference type="Gene3D" id="1.10.418.10">
    <property type="entry name" value="Calponin-like domain"/>
    <property type="match status" value="1"/>
</dbReference>
<feature type="compositionally biased region" description="Basic residues" evidence="8">
    <location>
        <begin position="1158"/>
        <end position="1169"/>
    </location>
</feature>
<dbReference type="InterPro" id="IPR038209">
    <property type="entry name" value="CKK_dom_sf"/>
</dbReference>
<sequence>MVAMVASASGYGTLRRFLSVPEGQHEMGEAGVVPTTSVAVSSKQRASIKWLLSKAFNNRVPENLQEPFYRDHEDQEHLKPPIVGGLANAELYCLALANMYSDPNYHSLNHWNILQTLARKGVHVPDPPDCALTETVLIQTNPLKMTAHMAVIEALMVLYAREVVTLDRVSAAAQRFGISQPLPGTSNIPHEDGLLCWINAACAALNKAEEESSSQVPMVKSLQELCDGTALAALISFYCPDALPRSAVRVGRMASIQDCLHNLRLVYDFCHTCLPHNVFHMMPEDVTYMRGSMRQNLVAMLADLFNMLEVHPVKSVKCPGSACSASNLHGVRHKRCLPPPPPTPIPDLRAEQQAGSALPPFAVPRSPSSCGGGSAGLRGRGRSACSTPERRSCSPGSPARDEFVVHRGRPVTTLATLARRGDDGSGWRDEPAAGRPSGAVSGGAGGPGQGLGPDGTFAGRRSRRSSVSDDSQLTVENFGGSQDRLHFAGRNPEKELATLASLASHAPHAPARKISAPAGPIDYNPPLRSSRQDIRGSIQFFHGDFQNGQEDKQKVERQLSNAEEQYYPIRRQLSSDTITLNQNLGYNYKGGGDGFYLNERDATDGDCTKTSFADLNKIRSNGDQKGLQSQFSQECEPNERQKSTTFATPPPNTTTWQQQFMQQEHHPNGAEVSEESATGGGQAMAAQLNNIRLKLEEKRRRIELDKRRMEAAVSRQRQQLGQQAFLQAVTRGKGSRQAADDDAKQAETNQDLADTSNQTVDTVALEQYQQSIAKMNSSLQDIQSDIARLASQQSQLQQQQQQQQIQQQQQQLQQQQQQLQQQQAKQLFQPQPPQSPYQQQYQQNIPQLHSQFSSQHNVSRAALGGGFGSTPHLPRDLHYQYPASAPTPAPTPAYEQYQYNQYRDIEQEYGQQFFLHDAPQPQPQRRTWAQHAQQQTAQQHHDSPELRGWQLHQQNHQPQYQQPTHETPQRTWKSPSPQPPSDRNWNPQGFVLHDRTNQPFQVHYNNDRYQNGTENIRETQNHLSYTVINSNQYVSQSPPLAASPQRRSKTPQRQGSLPEVSRRPEPVSLQQLQTPVHAPPPDDMEPQNISFIGNAEDDALRQGINRLNISSGTRTYRIPSPTRPSLSRNSFQQIEQEEPSEKNEKGFYISFDNDQPKRPKPPLRAKRGSPKKERSSEFESPELSPENTWMQNDRVPQPVEEEFVVHRNTGLEQAVRSNDVSSERRETPPRERPQRNNAEPAALVIGELNPDPNSAEEMERKKERIMMLSLQRRQRADEARARAEQAAAARRARDDAAAERKQARKEEQARRREAILTQYKLKKAIEEAEREGKVLDKSEFLEALKSGGMQPAAAASPAGARMRGRAAATRARPKTIHVDGGALQAAEGMLAGKQPSTTNLAAGGTMRRDYYRGSQDSLAERAGLYRVTPVESPVEDRGGMSPGSASSGPLGRRGSCKTSRERVNEEPQTSRGRSKYSTYQSNFKAGRKSSSLMNLCDSGLGRATPPRRAASPGVRALGSPASGPGSLPGAIGKRRLAHHDDASDASSTHSSIMDYSGPRLYKQPTTKSNRGIMLNAVEYCVFPGAVNAEAKRRVLEEIARSESKHFLVLFRDAGCQFRALYSYCPDTEQVTKLYGTGPKHVNDRMFDKFFKYNSGSKCFSQVHTKHLTVTIDAFTIHNSLWQGKKVQLPSKKDMALVI</sequence>
<dbReference type="InterPro" id="IPR014797">
    <property type="entry name" value="CKK_CAMSAP"/>
</dbReference>
<dbReference type="InterPro" id="IPR036872">
    <property type="entry name" value="CH_dom_sf"/>
</dbReference>
<evidence type="ECO:0000256" key="1">
    <source>
        <dbReference type="ARBA" id="ARBA00004245"/>
    </source>
</evidence>
<accession>A0ABM3N4Z9</accession>
<evidence type="ECO:0000256" key="3">
    <source>
        <dbReference type="ARBA" id="ARBA00022701"/>
    </source>
</evidence>
<dbReference type="InterPro" id="IPR032940">
    <property type="entry name" value="CAMSAP"/>
</dbReference>
<feature type="region of interest" description="Disordered" evidence="8">
    <location>
        <begin position="1111"/>
        <end position="1310"/>
    </location>
</feature>
<dbReference type="InterPro" id="IPR058042">
    <property type="entry name" value="CAMSAP_N"/>
</dbReference>
<feature type="compositionally biased region" description="Low complexity" evidence="8">
    <location>
        <begin position="1516"/>
        <end position="1530"/>
    </location>
</feature>
<dbReference type="SUPFAM" id="SSF47576">
    <property type="entry name" value="Calponin-homology domain, CH-domain"/>
    <property type="match status" value="1"/>
</dbReference>
<dbReference type="Pfam" id="PF25532">
    <property type="entry name" value="CH_CAMSAP2_N"/>
    <property type="match status" value="1"/>
</dbReference>
<feature type="coiled-coil region" evidence="7">
    <location>
        <begin position="685"/>
        <end position="719"/>
    </location>
</feature>
<gene>
    <name evidence="12" type="primary">LOC113517061</name>
</gene>
<evidence type="ECO:0000313" key="11">
    <source>
        <dbReference type="Proteomes" id="UP001652740"/>
    </source>
</evidence>
<feature type="compositionally biased region" description="Basic and acidic residues" evidence="8">
    <location>
        <begin position="1291"/>
        <end position="1310"/>
    </location>
</feature>
<dbReference type="Pfam" id="PF17095">
    <property type="entry name" value="CAMSAP_CC1"/>
    <property type="match status" value="1"/>
</dbReference>
<comment type="subcellular location">
    <subcellularLocation>
        <location evidence="1">Cytoplasm</location>
        <location evidence="1">Cytoskeleton</location>
    </subcellularLocation>
</comment>
<dbReference type="InterPro" id="IPR022613">
    <property type="entry name" value="CH_CAMSAP_2"/>
</dbReference>
<dbReference type="PROSITE" id="PS50021">
    <property type="entry name" value="CH"/>
    <property type="match status" value="1"/>
</dbReference>
<feature type="coiled-coil region" evidence="7">
    <location>
        <begin position="765"/>
        <end position="825"/>
    </location>
</feature>
<dbReference type="Pfam" id="PF11971">
    <property type="entry name" value="CAMSAP_CH"/>
    <property type="match status" value="1"/>
</dbReference>
<dbReference type="PANTHER" id="PTHR21595">
    <property type="entry name" value="PATRONIN"/>
    <property type="match status" value="1"/>
</dbReference>
<dbReference type="InterPro" id="IPR031372">
    <property type="entry name" value="CAMSAP_CC1"/>
</dbReference>
<feature type="region of interest" description="Disordered" evidence="8">
    <location>
        <begin position="1430"/>
        <end position="1484"/>
    </location>
</feature>
<feature type="domain" description="CKK" evidence="10">
    <location>
        <begin position="1557"/>
        <end position="1691"/>
    </location>
</feature>
<feature type="region of interest" description="Disordered" evidence="8">
    <location>
        <begin position="352"/>
        <end position="401"/>
    </location>
</feature>
<feature type="region of interest" description="Disordered" evidence="8">
    <location>
        <begin position="508"/>
        <end position="530"/>
    </location>
</feature>